<protein>
    <submittedName>
        <fullName evidence="1">Predicted protein</fullName>
    </submittedName>
</protein>
<gene>
    <name evidence="1" type="ORF">SSFG_03163</name>
</gene>
<proteinExistence type="predicted"/>
<accession>D6A6E6</accession>
<dbReference type="AlphaFoldDB" id="D6A6E6"/>
<dbReference type="EMBL" id="DS999641">
    <property type="protein sequence ID" value="EFE67917.2"/>
    <property type="molecule type" value="Genomic_DNA"/>
</dbReference>
<sequence length="66" mass="7490">MRCTSLDRGPLSDKTRHLELIDQIHGLNVRFHSRVRPLFRVVPVAPPVHHVTGNRVRPFQKCGAGL</sequence>
<organism evidence="1 2">
    <name type="scientific">Streptomyces viridosporus (strain ATCC 14672 / DSM 40746 / JCM 4963 / KCTC 9882 / NRRL B-12104 / FH 1290)</name>
    <name type="common">Streptomyces ghanaensis</name>
    <dbReference type="NCBI Taxonomy" id="566461"/>
    <lineage>
        <taxon>Bacteria</taxon>
        <taxon>Bacillati</taxon>
        <taxon>Actinomycetota</taxon>
        <taxon>Actinomycetes</taxon>
        <taxon>Kitasatosporales</taxon>
        <taxon>Streptomycetaceae</taxon>
        <taxon>Streptomyces</taxon>
    </lineage>
</organism>
<evidence type="ECO:0000313" key="1">
    <source>
        <dbReference type="EMBL" id="EFE67917.2"/>
    </source>
</evidence>
<reference evidence="2" key="1">
    <citation type="submission" date="2008-12" db="EMBL/GenBank/DDBJ databases">
        <title>Annotation of Streptomyces ghanaensis ATCC 14672.</title>
        <authorList>
            <consortium name="The Broad Institute Genome Sequencing Platform"/>
            <consortium name="Broad Institute Microbial Sequencing Center"/>
            <person name="Fischbach M."/>
            <person name="Ward D."/>
            <person name="Young S."/>
            <person name="Kodira C.D."/>
            <person name="Zeng Q."/>
            <person name="Koehrsen M."/>
            <person name="Godfrey P."/>
            <person name="Alvarado L."/>
            <person name="Berlin A.M."/>
            <person name="Borenstein D."/>
            <person name="Chen Z."/>
            <person name="Engels R."/>
            <person name="Freedman E."/>
            <person name="Gellesch M."/>
            <person name="Goldberg J."/>
            <person name="Griggs A."/>
            <person name="Gujja S."/>
            <person name="Heiman D.I."/>
            <person name="Hepburn T.A."/>
            <person name="Howarth C."/>
            <person name="Jen D."/>
            <person name="Larson L."/>
            <person name="Lewis B."/>
            <person name="Mehta T."/>
            <person name="Park D."/>
            <person name="Pearson M."/>
            <person name="Roberts A."/>
            <person name="Saif S."/>
            <person name="Shea T.D."/>
            <person name="Shenoy N."/>
            <person name="Sisk P."/>
            <person name="Stolte C."/>
            <person name="Sykes S.N."/>
            <person name="Walk T."/>
            <person name="White J."/>
            <person name="Yandava C."/>
            <person name="Straight P."/>
            <person name="Clardy J."/>
            <person name="Hung D."/>
            <person name="Kolter R."/>
            <person name="Mekalanos J."/>
            <person name="Walker S."/>
            <person name="Walsh C.T."/>
            <person name="Wieland B.L.C."/>
            <person name="Ilzarbe M."/>
            <person name="Galagan J."/>
            <person name="Nusbaum C."/>
            <person name="Birren B."/>
        </authorList>
    </citation>
    <scope>NUCLEOTIDE SEQUENCE [LARGE SCALE GENOMIC DNA]</scope>
    <source>
        <strain evidence="2">ATCC 14672 / DSM 40746 / JCM 4963 / KCTC 9882 / NRRL B-12104 / FH 1290</strain>
    </source>
</reference>
<dbReference type="Proteomes" id="UP000003824">
    <property type="component" value="Unassembled WGS sequence"/>
</dbReference>
<evidence type="ECO:0000313" key="2">
    <source>
        <dbReference type="Proteomes" id="UP000003824"/>
    </source>
</evidence>
<name>D6A6E6_STRV1</name>